<feature type="compositionally biased region" description="Polar residues" evidence="1">
    <location>
        <begin position="22"/>
        <end position="31"/>
    </location>
</feature>
<feature type="region of interest" description="Disordered" evidence="1">
    <location>
        <begin position="1"/>
        <end position="101"/>
    </location>
</feature>
<feature type="compositionally biased region" description="Basic and acidic residues" evidence="1">
    <location>
        <begin position="89"/>
        <end position="101"/>
    </location>
</feature>
<evidence type="ECO:0000256" key="1">
    <source>
        <dbReference type="SAM" id="MobiDB-lite"/>
    </source>
</evidence>
<feature type="non-terminal residue" evidence="2">
    <location>
        <position position="142"/>
    </location>
</feature>
<feature type="compositionally biased region" description="Basic and acidic residues" evidence="1">
    <location>
        <begin position="1"/>
        <end position="12"/>
    </location>
</feature>
<reference evidence="2 3" key="1">
    <citation type="submission" date="2019-07" db="EMBL/GenBank/DDBJ databases">
        <authorList>
            <person name="Jastrzebski P J."/>
            <person name="Paukszto L."/>
            <person name="Jastrzebski P J."/>
        </authorList>
    </citation>
    <scope>NUCLEOTIDE SEQUENCE [LARGE SCALE GENOMIC DNA]</scope>
    <source>
        <strain evidence="2 3">WMS-il1</strain>
    </source>
</reference>
<feature type="compositionally biased region" description="Polar residues" evidence="1">
    <location>
        <begin position="79"/>
        <end position="88"/>
    </location>
</feature>
<evidence type="ECO:0000313" key="3">
    <source>
        <dbReference type="Proteomes" id="UP000321570"/>
    </source>
</evidence>
<keyword evidence="3" id="KW-1185">Reference proteome</keyword>
<dbReference type="Proteomes" id="UP000321570">
    <property type="component" value="Unassembled WGS sequence"/>
</dbReference>
<organism evidence="2 3">
    <name type="scientific">Hymenolepis diminuta</name>
    <name type="common">Rat tapeworm</name>
    <dbReference type="NCBI Taxonomy" id="6216"/>
    <lineage>
        <taxon>Eukaryota</taxon>
        <taxon>Metazoa</taxon>
        <taxon>Spiralia</taxon>
        <taxon>Lophotrochozoa</taxon>
        <taxon>Platyhelminthes</taxon>
        <taxon>Cestoda</taxon>
        <taxon>Eucestoda</taxon>
        <taxon>Cyclophyllidea</taxon>
        <taxon>Hymenolepididae</taxon>
        <taxon>Hymenolepis</taxon>
    </lineage>
</organism>
<name>A0A564YZX9_HYMDI</name>
<protein>
    <submittedName>
        <fullName evidence="2">Uncharacterized protein</fullName>
    </submittedName>
</protein>
<evidence type="ECO:0000313" key="2">
    <source>
        <dbReference type="EMBL" id="VUZ52726.1"/>
    </source>
</evidence>
<accession>A0A564YZX9</accession>
<feature type="compositionally biased region" description="Basic and acidic residues" evidence="1">
    <location>
        <begin position="56"/>
        <end position="69"/>
    </location>
</feature>
<sequence length="142" mass="15314">MLVSGRARERIGDPTAEIASNVEISESTGGPSASKRARLDNKSSNSGDNRQSSTEGTDKSTLRASDIKSGDFVTPIGIKNNNRQNLITESRDDSTPQKSPLKCEDLLIPVGIKVNTKQQIETEGTDNSTVESFLAKKEEFAT</sequence>
<dbReference type="AlphaFoldDB" id="A0A564YZX9"/>
<gene>
    <name evidence="2" type="ORF">WMSIL1_LOCUS11185</name>
</gene>
<dbReference type="EMBL" id="CABIJS010000521">
    <property type="protein sequence ID" value="VUZ52726.1"/>
    <property type="molecule type" value="Genomic_DNA"/>
</dbReference>
<proteinExistence type="predicted"/>
<feature type="compositionally biased region" description="Polar residues" evidence="1">
    <location>
        <begin position="42"/>
        <end position="55"/>
    </location>
</feature>